<feature type="transmembrane region" description="Helical" evidence="1">
    <location>
        <begin position="75"/>
        <end position="102"/>
    </location>
</feature>
<gene>
    <name evidence="2" type="ORF">KCG48_07675</name>
</gene>
<protein>
    <recommendedName>
        <fullName evidence="4">ABC-2 type transport system permease protein</fullName>
    </recommendedName>
</protein>
<dbReference type="AlphaFoldDB" id="A0A941HQ96"/>
<keyword evidence="1" id="KW-0812">Transmembrane</keyword>
<sequence>MKSNLLVLTQAMFRNDETLNNLTGSSRTKKNSFFSTRLGSAVLILGLALLMGFSMGTLVVQMYDALSVMEMQSLILRLLIPSAGIMVFMFGLFSVMNIFYFSRDVDNYLYLPVKAGEILSAKFLVSLIYEYFIILIFFLPMLTIYGVKDSAGVLYFVYMILALLLIPVFPLVVASALAMVVMRFSNKFKNRDRFNMIAGILSLFMALGFNFGIQYLAGTMSEGSNPMIGGLGDLPLFKVTGWVFPTSHYALEALISPKSGILDILIMIGLTAVALVAFYFLGNALYFKGVTGISESQANRKVLTVSELKKGTSKRSVLFSYSLKELKLVYRTPVYFLNCILISLIYPLFFLIPMLVGTTEDGEDIKTVLAMAKDVDKGTLLMIILGAAFTLASLNIISSTAISREGKNFYVIKYIPVSYMQQIYAKILSSFYVEVIAVVIFYGLIFALIPVDPLFILGSFVLVVLASIAINQLGILLDVLWPKLNWDMEQKAVKQNLNSMIHMFLGFGLTALCVFLGIKFTPTPFVVFMAGFLGLLILVLLLHFLLKSVSAKRFAAL</sequence>
<reference evidence="2" key="1">
    <citation type="submission" date="2021-04" db="EMBL/GenBank/DDBJ databases">
        <title>Proteiniclasticum sedimins sp. nov., an obligate anaerobic bacterium isolated from anaerobic sludge.</title>
        <authorList>
            <person name="Liu J."/>
        </authorList>
    </citation>
    <scope>NUCLEOTIDE SEQUENCE</scope>
    <source>
        <strain evidence="2">BAD-10</strain>
    </source>
</reference>
<feature type="transmembrane region" description="Helical" evidence="1">
    <location>
        <begin position="123"/>
        <end position="147"/>
    </location>
</feature>
<feature type="transmembrane region" description="Helical" evidence="1">
    <location>
        <begin position="264"/>
        <end position="287"/>
    </location>
</feature>
<feature type="transmembrane region" description="Helical" evidence="1">
    <location>
        <begin position="153"/>
        <end position="182"/>
    </location>
</feature>
<feature type="transmembrane region" description="Helical" evidence="1">
    <location>
        <begin position="455"/>
        <end position="480"/>
    </location>
</feature>
<feature type="transmembrane region" description="Helical" evidence="1">
    <location>
        <begin position="501"/>
        <end position="520"/>
    </location>
</feature>
<organism evidence="2 3">
    <name type="scientific">Proteiniclasticum sediminis</name>
    <dbReference type="NCBI Taxonomy" id="2804028"/>
    <lineage>
        <taxon>Bacteria</taxon>
        <taxon>Bacillati</taxon>
        <taxon>Bacillota</taxon>
        <taxon>Clostridia</taxon>
        <taxon>Eubacteriales</taxon>
        <taxon>Clostridiaceae</taxon>
        <taxon>Proteiniclasticum</taxon>
    </lineage>
</organism>
<dbReference type="Proteomes" id="UP000675379">
    <property type="component" value="Unassembled WGS sequence"/>
</dbReference>
<comment type="caution">
    <text evidence="2">The sequence shown here is derived from an EMBL/GenBank/DDBJ whole genome shotgun (WGS) entry which is preliminary data.</text>
</comment>
<evidence type="ECO:0000313" key="2">
    <source>
        <dbReference type="EMBL" id="MBR0576221.1"/>
    </source>
</evidence>
<dbReference type="Pfam" id="PF16949">
    <property type="entry name" value="ABC_tran_2"/>
    <property type="match status" value="1"/>
</dbReference>
<dbReference type="RefSeq" id="WP_211801050.1">
    <property type="nucleotide sequence ID" value="NZ_JAGSCS010000008.1"/>
</dbReference>
<feature type="transmembrane region" description="Helical" evidence="1">
    <location>
        <begin position="194"/>
        <end position="217"/>
    </location>
</feature>
<accession>A0A941HQ96</accession>
<name>A0A941HQ96_9CLOT</name>
<feature type="transmembrane region" description="Helical" evidence="1">
    <location>
        <begin position="526"/>
        <end position="546"/>
    </location>
</feature>
<keyword evidence="3" id="KW-1185">Reference proteome</keyword>
<keyword evidence="1" id="KW-1133">Transmembrane helix</keyword>
<evidence type="ECO:0000256" key="1">
    <source>
        <dbReference type="SAM" id="Phobius"/>
    </source>
</evidence>
<dbReference type="InterPro" id="IPR031599">
    <property type="entry name" value="ABC_tran_2"/>
</dbReference>
<dbReference type="EMBL" id="JAGSCS010000008">
    <property type="protein sequence ID" value="MBR0576221.1"/>
    <property type="molecule type" value="Genomic_DNA"/>
</dbReference>
<keyword evidence="1" id="KW-0472">Membrane</keyword>
<feature type="transmembrane region" description="Helical" evidence="1">
    <location>
        <begin position="423"/>
        <end position="449"/>
    </location>
</feature>
<feature type="transmembrane region" description="Helical" evidence="1">
    <location>
        <begin position="334"/>
        <end position="358"/>
    </location>
</feature>
<feature type="transmembrane region" description="Helical" evidence="1">
    <location>
        <begin position="378"/>
        <end position="402"/>
    </location>
</feature>
<feature type="transmembrane region" description="Helical" evidence="1">
    <location>
        <begin position="38"/>
        <end position="63"/>
    </location>
</feature>
<evidence type="ECO:0008006" key="4">
    <source>
        <dbReference type="Google" id="ProtNLM"/>
    </source>
</evidence>
<evidence type="ECO:0000313" key="3">
    <source>
        <dbReference type="Proteomes" id="UP000675379"/>
    </source>
</evidence>
<proteinExistence type="predicted"/>